<gene>
    <name evidence="2" type="ORF">WOLCODRAFT_29572</name>
</gene>
<evidence type="ECO:0000313" key="3">
    <source>
        <dbReference type="Proteomes" id="UP000218811"/>
    </source>
</evidence>
<accession>A0A2H3JD01</accession>
<name>A0A2H3JD01_WOLCO</name>
<evidence type="ECO:0000256" key="1">
    <source>
        <dbReference type="SAM" id="MobiDB-lite"/>
    </source>
</evidence>
<reference evidence="2 3" key="1">
    <citation type="journal article" date="2012" name="Science">
        <title>The Paleozoic origin of enzymatic lignin decomposition reconstructed from 31 fungal genomes.</title>
        <authorList>
            <person name="Floudas D."/>
            <person name="Binder M."/>
            <person name="Riley R."/>
            <person name="Barry K."/>
            <person name="Blanchette R.A."/>
            <person name="Henrissat B."/>
            <person name="Martinez A.T."/>
            <person name="Otillar R."/>
            <person name="Spatafora J.W."/>
            <person name="Yadav J.S."/>
            <person name="Aerts A."/>
            <person name="Benoit I."/>
            <person name="Boyd A."/>
            <person name="Carlson A."/>
            <person name="Copeland A."/>
            <person name="Coutinho P.M."/>
            <person name="de Vries R.P."/>
            <person name="Ferreira P."/>
            <person name="Findley K."/>
            <person name="Foster B."/>
            <person name="Gaskell J."/>
            <person name="Glotzer D."/>
            <person name="Gorecki P."/>
            <person name="Heitman J."/>
            <person name="Hesse C."/>
            <person name="Hori C."/>
            <person name="Igarashi K."/>
            <person name="Jurgens J.A."/>
            <person name="Kallen N."/>
            <person name="Kersten P."/>
            <person name="Kohler A."/>
            <person name="Kuees U."/>
            <person name="Kumar T.K.A."/>
            <person name="Kuo A."/>
            <person name="LaButti K."/>
            <person name="Larrondo L.F."/>
            <person name="Lindquist E."/>
            <person name="Ling A."/>
            <person name="Lombard V."/>
            <person name="Lucas S."/>
            <person name="Lundell T."/>
            <person name="Martin R."/>
            <person name="McLaughlin D.J."/>
            <person name="Morgenstern I."/>
            <person name="Morin E."/>
            <person name="Murat C."/>
            <person name="Nagy L.G."/>
            <person name="Nolan M."/>
            <person name="Ohm R.A."/>
            <person name="Patyshakuliyeva A."/>
            <person name="Rokas A."/>
            <person name="Ruiz-Duenas F.J."/>
            <person name="Sabat G."/>
            <person name="Salamov A."/>
            <person name="Samejima M."/>
            <person name="Schmutz J."/>
            <person name="Slot J.C."/>
            <person name="St John F."/>
            <person name="Stenlid J."/>
            <person name="Sun H."/>
            <person name="Sun S."/>
            <person name="Syed K."/>
            <person name="Tsang A."/>
            <person name="Wiebenga A."/>
            <person name="Young D."/>
            <person name="Pisabarro A."/>
            <person name="Eastwood D.C."/>
            <person name="Martin F."/>
            <person name="Cullen D."/>
            <person name="Grigoriev I.V."/>
            <person name="Hibbett D.S."/>
        </authorList>
    </citation>
    <scope>NUCLEOTIDE SEQUENCE [LARGE SCALE GENOMIC DNA]</scope>
    <source>
        <strain evidence="2 3">MD-104</strain>
    </source>
</reference>
<sequence>MLVLPVSRAIKEGVAEIAAFLIDEKNKAREPLLQRIGDVERELAAVREAHTEANQRASNVQAQLQDKTAELDRVRAELQTTLQLLEERRALIQNLEKERDELASAARAQEAPPPLSDDKNDDVMMSDEAPEPILNPEGGFPESRVRAQLSKT</sequence>
<protein>
    <submittedName>
        <fullName evidence="2">Uncharacterized protein</fullName>
    </submittedName>
</protein>
<dbReference type="Proteomes" id="UP000218811">
    <property type="component" value="Unassembled WGS sequence"/>
</dbReference>
<dbReference type="AlphaFoldDB" id="A0A2H3JD01"/>
<evidence type="ECO:0000313" key="2">
    <source>
        <dbReference type="EMBL" id="PCH39445.1"/>
    </source>
</evidence>
<keyword evidence="3" id="KW-1185">Reference proteome</keyword>
<organism evidence="2 3">
    <name type="scientific">Wolfiporia cocos (strain MD-104)</name>
    <name type="common">Brown rot fungus</name>
    <dbReference type="NCBI Taxonomy" id="742152"/>
    <lineage>
        <taxon>Eukaryota</taxon>
        <taxon>Fungi</taxon>
        <taxon>Dikarya</taxon>
        <taxon>Basidiomycota</taxon>
        <taxon>Agaricomycotina</taxon>
        <taxon>Agaricomycetes</taxon>
        <taxon>Polyporales</taxon>
        <taxon>Phaeolaceae</taxon>
        <taxon>Wolfiporia</taxon>
    </lineage>
</organism>
<dbReference type="EMBL" id="KB467998">
    <property type="protein sequence ID" value="PCH39445.1"/>
    <property type="molecule type" value="Genomic_DNA"/>
</dbReference>
<feature type="region of interest" description="Disordered" evidence="1">
    <location>
        <begin position="100"/>
        <end position="152"/>
    </location>
</feature>
<proteinExistence type="predicted"/>